<evidence type="ECO:0000256" key="1">
    <source>
        <dbReference type="SAM" id="SignalP"/>
    </source>
</evidence>
<dbReference type="InterPro" id="IPR050583">
    <property type="entry name" value="Mycobacterial_A85_antigen"/>
</dbReference>
<feature type="signal peptide" evidence="1">
    <location>
        <begin position="1"/>
        <end position="18"/>
    </location>
</feature>
<dbReference type="SUPFAM" id="SSF53474">
    <property type="entry name" value="alpha/beta-Hydrolases"/>
    <property type="match status" value="1"/>
</dbReference>
<name>A0AAX1N5H9_9BACT</name>
<evidence type="ECO:0000259" key="2">
    <source>
        <dbReference type="Pfam" id="PF00686"/>
    </source>
</evidence>
<dbReference type="InterPro" id="IPR002044">
    <property type="entry name" value="CBM20"/>
</dbReference>
<dbReference type="KEGG" id="fya:KMW28_04075"/>
<keyword evidence="4" id="KW-1185">Reference proteome</keyword>
<dbReference type="PANTHER" id="PTHR48098:SF6">
    <property type="entry name" value="FERRI-BACILLIBACTIN ESTERASE BESA"/>
    <property type="match status" value="1"/>
</dbReference>
<evidence type="ECO:0000313" key="4">
    <source>
        <dbReference type="Proteomes" id="UP000678679"/>
    </source>
</evidence>
<dbReference type="InterPro" id="IPR000801">
    <property type="entry name" value="Esterase-like"/>
</dbReference>
<dbReference type="InterPro" id="IPR013783">
    <property type="entry name" value="Ig-like_fold"/>
</dbReference>
<feature type="domain" description="CBM20" evidence="2">
    <location>
        <begin position="26"/>
        <end position="85"/>
    </location>
</feature>
<proteinExistence type="predicted"/>
<feature type="chain" id="PRO_5043914712" evidence="1">
    <location>
        <begin position="19"/>
        <end position="380"/>
    </location>
</feature>
<dbReference type="InterPro" id="IPR029058">
    <property type="entry name" value="AB_hydrolase_fold"/>
</dbReference>
<dbReference type="InterPro" id="IPR013784">
    <property type="entry name" value="Carb-bd-like_fold"/>
</dbReference>
<dbReference type="RefSeq" id="WP_169664268.1">
    <property type="nucleotide sequence ID" value="NZ_CP076132.1"/>
</dbReference>
<gene>
    <name evidence="3" type="ORF">KMW28_04075</name>
</gene>
<dbReference type="PROSITE" id="PS51257">
    <property type="entry name" value="PROKAR_LIPOPROTEIN"/>
    <property type="match status" value="1"/>
</dbReference>
<dbReference type="PANTHER" id="PTHR48098">
    <property type="entry name" value="ENTEROCHELIN ESTERASE-RELATED"/>
    <property type="match status" value="1"/>
</dbReference>
<dbReference type="Gene3D" id="2.60.40.10">
    <property type="entry name" value="Immunoglobulins"/>
    <property type="match status" value="1"/>
</dbReference>
<dbReference type="AlphaFoldDB" id="A0AAX1N5H9"/>
<dbReference type="Gene3D" id="3.40.50.1820">
    <property type="entry name" value="alpha/beta hydrolase"/>
    <property type="match status" value="1"/>
</dbReference>
<keyword evidence="3" id="KW-0378">Hydrolase</keyword>
<protein>
    <submittedName>
        <fullName evidence="3">Alpha/beta hydrolase</fullName>
    </submittedName>
</protein>
<dbReference type="Pfam" id="PF00686">
    <property type="entry name" value="CBM_20"/>
    <property type="match status" value="1"/>
</dbReference>
<evidence type="ECO:0000313" key="3">
    <source>
        <dbReference type="EMBL" id="QWG02761.1"/>
    </source>
</evidence>
<organism evidence="3 4">
    <name type="scientific">Flammeovirga yaeyamensis</name>
    <dbReference type="NCBI Taxonomy" id="367791"/>
    <lineage>
        <taxon>Bacteria</taxon>
        <taxon>Pseudomonadati</taxon>
        <taxon>Bacteroidota</taxon>
        <taxon>Cytophagia</taxon>
        <taxon>Cytophagales</taxon>
        <taxon>Flammeovirgaceae</taxon>
        <taxon>Flammeovirga</taxon>
    </lineage>
</organism>
<keyword evidence="1" id="KW-0732">Signal</keyword>
<accession>A0AAX1N5H9</accession>
<sequence length="380" mass="43511">MKYLLYLFLFLLSLTSCDSTSNSPEVTWKITLNQPVEKDIFITGNQQKLGNWDPSAIQLSKIDNQHYTFSSFFEVNDLVEYKFTQGDWKFQAADKDGNEWGNLEFMMPDKDTTIEISINNWTDGSKLIPKGQITGNVEYFKDFKIKGLEDRDIIVWLPPSYSSNSRQRFPVLYMHDGQNIIDPKTSSFGVDWQVDETVDQLSKANLLQEMIIVGVYCTKDRNDDYGVTEKGKIYRKAFATDIKKLIDTNYRTLPEKEHTLVAGSSMGGLVSFMIAWEHPDVYAGAISMSPAFKYQEFDYIDLIQKDKKREVIFYIDNGGKGVDVILQPGVDKMISHLKSIGYTSGKDLFLVIDKNAKHSEGDWAKRFPDAIKLFFGKKDI</sequence>
<dbReference type="EMBL" id="CP076132">
    <property type="protein sequence ID" value="QWG02761.1"/>
    <property type="molecule type" value="Genomic_DNA"/>
</dbReference>
<dbReference type="GO" id="GO:0016787">
    <property type="term" value="F:hydrolase activity"/>
    <property type="evidence" value="ECO:0007669"/>
    <property type="project" value="UniProtKB-KW"/>
</dbReference>
<reference evidence="3 4" key="1">
    <citation type="submission" date="2021-05" db="EMBL/GenBank/DDBJ databases">
        <title>Comparative genomic studies on the polysaccharide-degrading batcterial strains of the Flammeovirga genus.</title>
        <authorList>
            <person name="Zewei F."/>
            <person name="Zheng Z."/>
            <person name="Yu L."/>
            <person name="Ruyue G."/>
            <person name="Yanhong M."/>
            <person name="Yuanyuan C."/>
            <person name="Jingyan G."/>
            <person name="Wenjun H."/>
        </authorList>
    </citation>
    <scope>NUCLEOTIDE SEQUENCE [LARGE SCALE GENOMIC DNA]</scope>
    <source>
        <strain evidence="3 4">NBRC:100898</strain>
    </source>
</reference>
<dbReference type="SUPFAM" id="SSF49452">
    <property type="entry name" value="Starch-binding domain-like"/>
    <property type="match status" value="1"/>
</dbReference>
<dbReference type="Pfam" id="PF00756">
    <property type="entry name" value="Esterase"/>
    <property type="match status" value="1"/>
</dbReference>
<dbReference type="GO" id="GO:2001070">
    <property type="term" value="F:starch binding"/>
    <property type="evidence" value="ECO:0007669"/>
    <property type="project" value="InterPro"/>
</dbReference>
<dbReference type="Proteomes" id="UP000678679">
    <property type="component" value="Chromosome 1"/>
</dbReference>